<dbReference type="EMBL" id="CP147247">
    <property type="protein sequence ID" value="WYJ90555.1"/>
    <property type="molecule type" value="Genomic_DNA"/>
</dbReference>
<feature type="domain" description="N-acetyltransferase" evidence="1">
    <location>
        <begin position="8"/>
        <end position="160"/>
    </location>
</feature>
<dbReference type="AlphaFoldDB" id="A0A242K4Q5"/>
<evidence type="ECO:0000313" key="2">
    <source>
        <dbReference type="EMBL" id="OTP14425.1"/>
    </source>
</evidence>
<dbReference type="Gene3D" id="3.40.630.30">
    <property type="match status" value="1"/>
</dbReference>
<reference evidence="3" key="2">
    <citation type="submission" date="2017-05" db="EMBL/GenBank/DDBJ databases">
        <authorList>
            <consortium name="The Broad Institute Genomics Platform"/>
            <consortium name="The Broad Institute Genomic Center for Infectious Diseases"/>
            <person name="Earl A."/>
            <person name="Manson A."/>
            <person name="Schwartman J."/>
            <person name="Gilmore M."/>
            <person name="Abouelleil A."/>
            <person name="Cao P."/>
            <person name="Chapman S."/>
            <person name="Cusick C."/>
            <person name="Shea T."/>
            <person name="Young S."/>
            <person name="Neafsey D."/>
            <person name="Nusbaum C."/>
            <person name="Birren B."/>
        </authorList>
    </citation>
    <scope>NUCLEOTIDE SEQUENCE</scope>
    <source>
        <strain evidence="3">9E7_DIV0242</strain>
    </source>
</reference>
<reference evidence="3" key="3">
    <citation type="submission" date="2024-03" db="EMBL/GenBank/DDBJ databases">
        <title>The Genome Sequence of Enterococcus sp. DIV0242b.</title>
        <authorList>
            <consortium name="The Broad Institute Genomics Platform"/>
            <consortium name="The Broad Institute Microbial Omics Core"/>
            <consortium name="The Broad Institute Genomic Center for Infectious Diseases"/>
            <person name="Earl A."/>
            <person name="Manson A."/>
            <person name="Gilmore M."/>
            <person name="Schwartman J."/>
            <person name="Shea T."/>
            <person name="Abouelleil A."/>
            <person name="Cao P."/>
            <person name="Chapman S."/>
            <person name="Cusick C."/>
            <person name="Young S."/>
            <person name="Neafsey D."/>
            <person name="Nusbaum C."/>
            <person name="Birren B."/>
        </authorList>
    </citation>
    <scope>NUCLEOTIDE SEQUENCE</scope>
    <source>
        <strain evidence="3">9E7_DIV0242</strain>
    </source>
</reference>
<dbReference type="PANTHER" id="PTHR43792:SF1">
    <property type="entry name" value="N-ACETYLTRANSFERASE DOMAIN-CONTAINING PROTEIN"/>
    <property type="match status" value="1"/>
</dbReference>
<dbReference type="EMBL" id="NGMM01000004">
    <property type="protein sequence ID" value="OTP14425.1"/>
    <property type="molecule type" value="Genomic_DNA"/>
</dbReference>
<dbReference type="InterPro" id="IPR000182">
    <property type="entry name" value="GNAT_dom"/>
</dbReference>
<protein>
    <recommendedName>
        <fullName evidence="1">N-acetyltransferase domain-containing protein</fullName>
    </recommendedName>
</protein>
<reference evidence="2" key="1">
    <citation type="submission" date="2017-05" db="EMBL/GenBank/DDBJ databases">
        <title>The Genome Sequence of Enterococcus sp. 9E7_DIV0242.</title>
        <authorList>
            <consortium name="The Broad Institute Genomics Platform"/>
            <consortium name="The Broad Institute Genomic Center for Infectious Diseases"/>
            <person name="Earl A."/>
            <person name="Manson A."/>
            <person name="Schwartman J."/>
            <person name="Gilmore M."/>
            <person name="Abouelleil A."/>
            <person name="Cao P."/>
            <person name="Chapman S."/>
            <person name="Cusick C."/>
            <person name="Shea T."/>
            <person name="Young S."/>
            <person name="Neafsey D."/>
            <person name="Nusbaum C."/>
            <person name="Birren B."/>
        </authorList>
    </citation>
    <scope>NUCLEOTIDE SEQUENCE [LARGE SCALE GENOMIC DNA]</scope>
    <source>
        <strain evidence="2">9E7_DIV0242</strain>
    </source>
</reference>
<dbReference type="InterPro" id="IPR016181">
    <property type="entry name" value="Acyl_CoA_acyltransferase"/>
</dbReference>
<dbReference type="InterPro" id="IPR051531">
    <property type="entry name" value="N-acetyltransferase"/>
</dbReference>
<sequence length="160" mass="18169">MHLQSTRCLVRPFEESDLDCFMVYRNNLDWMKHQGFKGLSKEAYQQALLKEQALNDGAQFAIIRLEDNQLIGDIYLKEEEAQAIWIGYTITPSFARQGYAEETVRSVIDQLAASGYSLVKAGVEPSNAASVHLLKKLGFTFIGMDTSEEEEMYHLKLPIT</sequence>
<accession>A0A242K4Q5</accession>
<dbReference type="OrthoDB" id="9785602at2"/>
<dbReference type="RefSeq" id="WP_086349577.1">
    <property type="nucleotide sequence ID" value="NZ_CP147247.1"/>
</dbReference>
<name>A0A242K4Q5_9ENTE</name>
<dbReference type="Proteomes" id="UP000195141">
    <property type="component" value="Chromosome"/>
</dbReference>
<dbReference type="PANTHER" id="PTHR43792">
    <property type="entry name" value="GNAT FAMILY, PUTATIVE (AFU_ORTHOLOGUE AFUA_3G00765)-RELATED-RELATED"/>
    <property type="match status" value="1"/>
</dbReference>
<evidence type="ECO:0000259" key="1">
    <source>
        <dbReference type="PROSITE" id="PS51186"/>
    </source>
</evidence>
<dbReference type="GO" id="GO:0016747">
    <property type="term" value="F:acyltransferase activity, transferring groups other than amino-acyl groups"/>
    <property type="evidence" value="ECO:0007669"/>
    <property type="project" value="InterPro"/>
</dbReference>
<proteinExistence type="predicted"/>
<evidence type="ECO:0000313" key="3">
    <source>
        <dbReference type="EMBL" id="WYJ90555.1"/>
    </source>
</evidence>
<keyword evidence="4" id="KW-1185">Reference proteome</keyword>
<evidence type="ECO:0000313" key="4">
    <source>
        <dbReference type="Proteomes" id="UP000195141"/>
    </source>
</evidence>
<dbReference type="PROSITE" id="PS51186">
    <property type="entry name" value="GNAT"/>
    <property type="match status" value="1"/>
</dbReference>
<dbReference type="Pfam" id="PF13302">
    <property type="entry name" value="Acetyltransf_3"/>
    <property type="match status" value="1"/>
</dbReference>
<organism evidence="2">
    <name type="scientific">Candidatus Enterococcus clewellii</name>
    <dbReference type="NCBI Taxonomy" id="1834193"/>
    <lineage>
        <taxon>Bacteria</taxon>
        <taxon>Bacillati</taxon>
        <taxon>Bacillota</taxon>
        <taxon>Bacilli</taxon>
        <taxon>Lactobacillales</taxon>
        <taxon>Enterococcaceae</taxon>
        <taxon>Enterococcus</taxon>
    </lineage>
</organism>
<gene>
    <name evidence="3" type="ORF">A5888_002312</name>
    <name evidence="2" type="ORF">A5888_002526</name>
</gene>
<dbReference type="SUPFAM" id="SSF55729">
    <property type="entry name" value="Acyl-CoA N-acyltransferases (Nat)"/>
    <property type="match status" value="1"/>
</dbReference>